<evidence type="ECO:0000313" key="2">
    <source>
        <dbReference type="Proteomes" id="UP000573499"/>
    </source>
</evidence>
<dbReference type="Gene3D" id="1.25.40.10">
    <property type="entry name" value="Tetratricopeptide repeat domain"/>
    <property type="match status" value="1"/>
</dbReference>
<dbReference type="InterPro" id="IPR011990">
    <property type="entry name" value="TPR-like_helical_dom_sf"/>
</dbReference>
<sequence>MTIRYGCFFSYAHGQHAYMSKFKNDLAEALKCYLEPHFDSEKELFVDSEQLGGGDDIDQRIARDVQEQVLAARMRLLGAEHGDTLRAKMALAGILAQLDELDTARSLAERVVRARLRQQGPEHADTRQARARLADIQRRLGEPAMAALYQEAGVPEEGGADPLQALGDLESTLLGAREPAGERYRQDALLALEGWLAAPRGTPR</sequence>
<protein>
    <submittedName>
        <fullName evidence="1">Tetratricopeptide repeat protein</fullName>
    </submittedName>
</protein>
<proteinExistence type="predicted"/>
<dbReference type="RefSeq" id="WP_182155180.1">
    <property type="nucleotide sequence ID" value="NZ_JACEZU010000009.1"/>
</dbReference>
<evidence type="ECO:0000313" key="1">
    <source>
        <dbReference type="EMBL" id="MBA5689001.1"/>
    </source>
</evidence>
<dbReference type="Proteomes" id="UP000573499">
    <property type="component" value="Unassembled WGS sequence"/>
</dbReference>
<gene>
    <name evidence="1" type="ORF">H3H39_18335</name>
</gene>
<name>A0A7W2FC58_9BURK</name>
<accession>A0A7W2FC58</accession>
<organism evidence="1 2">
    <name type="scientific">Rugamonas apoptosis</name>
    <dbReference type="NCBI Taxonomy" id="2758570"/>
    <lineage>
        <taxon>Bacteria</taxon>
        <taxon>Pseudomonadati</taxon>
        <taxon>Pseudomonadota</taxon>
        <taxon>Betaproteobacteria</taxon>
        <taxon>Burkholderiales</taxon>
        <taxon>Oxalobacteraceae</taxon>
        <taxon>Telluria group</taxon>
        <taxon>Rugamonas</taxon>
    </lineage>
</organism>
<comment type="caution">
    <text evidence="1">The sequence shown here is derived from an EMBL/GenBank/DDBJ whole genome shotgun (WGS) entry which is preliminary data.</text>
</comment>
<reference evidence="1 2" key="1">
    <citation type="submission" date="2020-07" db="EMBL/GenBank/DDBJ databases">
        <title>Novel species isolated from subtropical streams in China.</title>
        <authorList>
            <person name="Lu H."/>
        </authorList>
    </citation>
    <scope>NUCLEOTIDE SEQUENCE [LARGE SCALE GENOMIC DNA]</scope>
    <source>
        <strain evidence="1 2">LX47W</strain>
    </source>
</reference>
<dbReference type="AlphaFoldDB" id="A0A7W2FC58"/>
<dbReference type="EMBL" id="JACEZU010000009">
    <property type="protein sequence ID" value="MBA5689001.1"/>
    <property type="molecule type" value="Genomic_DNA"/>
</dbReference>
<keyword evidence="2" id="KW-1185">Reference proteome</keyword>
<dbReference type="Pfam" id="PF13424">
    <property type="entry name" value="TPR_12"/>
    <property type="match status" value="1"/>
</dbReference>